<keyword evidence="2" id="KW-1185">Reference proteome</keyword>
<evidence type="ECO:0000313" key="2">
    <source>
        <dbReference type="Proteomes" id="UP000053660"/>
    </source>
</evidence>
<sequence>MAWETSYRLGCAVQYCSDMTYAVCQYGPAGNYINSLTYPIGDPFPSNGGCPGSYPCSVAEGLCNVV</sequence>
<dbReference type="InterPro" id="IPR035940">
    <property type="entry name" value="CAP_sf"/>
</dbReference>
<dbReference type="OrthoDB" id="5874910at2759"/>
<dbReference type="SUPFAM" id="SSF55797">
    <property type="entry name" value="PR-1-like"/>
    <property type="match status" value="1"/>
</dbReference>
<dbReference type="AlphaFoldDB" id="A0A0B1SZQ2"/>
<evidence type="ECO:0008006" key="3">
    <source>
        <dbReference type="Google" id="ProtNLM"/>
    </source>
</evidence>
<dbReference type="EMBL" id="KN554890">
    <property type="protein sequence ID" value="KHJ88992.1"/>
    <property type="molecule type" value="Genomic_DNA"/>
</dbReference>
<name>A0A0B1SZQ2_OESDE</name>
<proteinExistence type="predicted"/>
<protein>
    <recommendedName>
        <fullName evidence="3">SCP domain-containing protein</fullName>
    </recommendedName>
</protein>
<organism evidence="1 2">
    <name type="scientific">Oesophagostomum dentatum</name>
    <name type="common">Nodular worm</name>
    <dbReference type="NCBI Taxonomy" id="61180"/>
    <lineage>
        <taxon>Eukaryota</taxon>
        <taxon>Metazoa</taxon>
        <taxon>Ecdysozoa</taxon>
        <taxon>Nematoda</taxon>
        <taxon>Chromadorea</taxon>
        <taxon>Rhabditida</taxon>
        <taxon>Rhabditina</taxon>
        <taxon>Rhabditomorpha</taxon>
        <taxon>Strongyloidea</taxon>
        <taxon>Strongylidae</taxon>
        <taxon>Oesophagostomum</taxon>
    </lineage>
</organism>
<dbReference type="Proteomes" id="UP000053660">
    <property type="component" value="Unassembled WGS sequence"/>
</dbReference>
<dbReference type="Gene3D" id="3.40.33.10">
    <property type="entry name" value="CAP"/>
    <property type="match status" value="1"/>
</dbReference>
<reference evidence="1 2" key="1">
    <citation type="submission" date="2014-03" db="EMBL/GenBank/DDBJ databases">
        <title>Draft genome of the hookworm Oesophagostomum dentatum.</title>
        <authorList>
            <person name="Mitreva M."/>
        </authorList>
    </citation>
    <scope>NUCLEOTIDE SEQUENCE [LARGE SCALE GENOMIC DNA]</scope>
    <source>
        <strain evidence="1 2">OD-Hann</strain>
    </source>
</reference>
<accession>A0A0B1SZQ2</accession>
<gene>
    <name evidence="1" type="ORF">OESDEN_11198</name>
</gene>
<evidence type="ECO:0000313" key="1">
    <source>
        <dbReference type="EMBL" id="KHJ88992.1"/>
    </source>
</evidence>